<sequence>MKPGEGLQYQPMRDNGGVWADISRLPQSEPEAFTVFQEGLRMELGDGSRTKLWCHMWVKEEGRTELELDA</sequence>
<organism evidence="1 2">
    <name type="scientific">Stylosanthes scabra</name>
    <dbReference type="NCBI Taxonomy" id="79078"/>
    <lineage>
        <taxon>Eukaryota</taxon>
        <taxon>Viridiplantae</taxon>
        <taxon>Streptophyta</taxon>
        <taxon>Embryophyta</taxon>
        <taxon>Tracheophyta</taxon>
        <taxon>Spermatophyta</taxon>
        <taxon>Magnoliopsida</taxon>
        <taxon>eudicotyledons</taxon>
        <taxon>Gunneridae</taxon>
        <taxon>Pentapetalae</taxon>
        <taxon>rosids</taxon>
        <taxon>fabids</taxon>
        <taxon>Fabales</taxon>
        <taxon>Fabaceae</taxon>
        <taxon>Papilionoideae</taxon>
        <taxon>50 kb inversion clade</taxon>
        <taxon>dalbergioids sensu lato</taxon>
        <taxon>Dalbergieae</taxon>
        <taxon>Pterocarpus clade</taxon>
        <taxon>Stylosanthes</taxon>
    </lineage>
</organism>
<protein>
    <submittedName>
        <fullName evidence="1">Uncharacterized protein</fullName>
    </submittedName>
</protein>
<evidence type="ECO:0000313" key="1">
    <source>
        <dbReference type="EMBL" id="MED6150114.1"/>
    </source>
</evidence>
<dbReference type="Proteomes" id="UP001341840">
    <property type="component" value="Unassembled WGS sequence"/>
</dbReference>
<name>A0ABU6TMT7_9FABA</name>
<dbReference type="EMBL" id="JASCZI010091376">
    <property type="protein sequence ID" value="MED6150114.1"/>
    <property type="molecule type" value="Genomic_DNA"/>
</dbReference>
<gene>
    <name evidence="1" type="ORF">PIB30_069209</name>
</gene>
<keyword evidence="2" id="KW-1185">Reference proteome</keyword>
<comment type="caution">
    <text evidence="1">The sequence shown here is derived from an EMBL/GenBank/DDBJ whole genome shotgun (WGS) entry which is preliminary data.</text>
</comment>
<evidence type="ECO:0000313" key="2">
    <source>
        <dbReference type="Proteomes" id="UP001341840"/>
    </source>
</evidence>
<reference evidence="1 2" key="1">
    <citation type="journal article" date="2023" name="Plants (Basel)">
        <title>Bridging the Gap: Combining Genomics and Transcriptomics Approaches to Understand Stylosanthes scabra, an Orphan Legume from the Brazilian Caatinga.</title>
        <authorList>
            <person name="Ferreira-Neto J.R.C."/>
            <person name="da Silva M.D."/>
            <person name="Binneck E."/>
            <person name="de Melo N.F."/>
            <person name="da Silva R.H."/>
            <person name="de Melo A.L.T.M."/>
            <person name="Pandolfi V."/>
            <person name="Bustamante F.O."/>
            <person name="Brasileiro-Vidal A.C."/>
            <person name="Benko-Iseppon A.M."/>
        </authorList>
    </citation>
    <scope>NUCLEOTIDE SEQUENCE [LARGE SCALE GENOMIC DNA]</scope>
    <source>
        <tissue evidence="1">Leaves</tissue>
    </source>
</reference>
<proteinExistence type="predicted"/>
<accession>A0ABU6TMT7</accession>